<proteinExistence type="predicted"/>
<organism evidence="2 3">
    <name type="scientific">Bosea spartocytisi</name>
    <dbReference type="NCBI Taxonomy" id="2773451"/>
    <lineage>
        <taxon>Bacteria</taxon>
        <taxon>Pseudomonadati</taxon>
        <taxon>Pseudomonadota</taxon>
        <taxon>Alphaproteobacteria</taxon>
        <taxon>Hyphomicrobiales</taxon>
        <taxon>Boseaceae</taxon>
        <taxon>Bosea</taxon>
    </lineage>
</organism>
<gene>
    <name evidence="2" type="ORF">IED13_17620</name>
</gene>
<dbReference type="RefSeq" id="WP_191124928.1">
    <property type="nucleotide sequence ID" value="NZ_JACXWY010000011.1"/>
</dbReference>
<sequence length="227" mass="24837">MRIRARLILSIVALLAHFSMPISSAAAGATQAERLPVAEPAAFARIGGQARPMIGWTLFCQAQPLECSETRLAPVAVILTPDSWAELNAINALANKQIKPIGDDDHYGISKMGIPNWWTYPDDGSGNCNDYVLLKRRLLIEAGWPKSALLMTVVVTPEGEGHLVLTVRTDRGDLILDNVREKILVWNKVGYRFVKRQSAANHNVWLSIEADELAPATSAASSRVSSR</sequence>
<dbReference type="AlphaFoldDB" id="A0A927EAV9"/>
<protein>
    <submittedName>
        <fullName evidence="2">Transglutaminase-like cysteine peptidase</fullName>
    </submittedName>
</protein>
<keyword evidence="3" id="KW-1185">Reference proteome</keyword>
<accession>A0A927EAV9</accession>
<reference evidence="2" key="1">
    <citation type="submission" date="2020-09" db="EMBL/GenBank/DDBJ databases">
        <title>Bosea spartocytisi sp. nov. a root nodule endophyte of Spartocytisus supranubius in the high mountain ecosystem fo the Teide National Park (Canary Islands, Spain).</title>
        <authorList>
            <person name="Pulido-Suarez L."/>
            <person name="Peix A."/>
            <person name="Igual J.M."/>
            <person name="Socas-Perez N."/>
            <person name="Velazquez E."/>
            <person name="Flores-Felix J.D."/>
            <person name="Leon-Barrios M."/>
        </authorList>
    </citation>
    <scope>NUCLEOTIDE SEQUENCE</scope>
    <source>
        <strain evidence="2">SSUT16</strain>
    </source>
</reference>
<dbReference type="PANTHER" id="PTHR39327">
    <property type="match status" value="1"/>
</dbReference>
<evidence type="ECO:0000313" key="2">
    <source>
        <dbReference type="EMBL" id="MBD3847523.1"/>
    </source>
</evidence>
<dbReference type="PANTHER" id="PTHR39327:SF1">
    <property type="entry name" value="BLR5470 PROTEIN"/>
    <property type="match status" value="1"/>
</dbReference>
<comment type="caution">
    <text evidence="2">The sequence shown here is derived from an EMBL/GenBank/DDBJ whole genome shotgun (WGS) entry which is preliminary data.</text>
</comment>
<dbReference type="EMBL" id="JACXWY010000011">
    <property type="protein sequence ID" value="MBD3847523.1"/>
    <property type="molecule type" value="Genomic_DNA"/>
</dbReference>
<name>A0A927EAV9_9HYPH</name>
<dbReference type="Pfam" id="PF06035">
    <property type="entry name" value="Peptidase_C93"/>
    <property type="match status" value="1"/>
</dbReference>
<dbReference type="Proteomes" id="UP000619295">
    <property type="component" value="Unassembled WGS sequence"/>
</dbReference>
<dbReference type="InterPro" id="IPR010319">
    <property type="entry name" value="Transglutaminase-like_Cys_pept"/>
</dbReference>
<dbReference type="Gene3D" id="3.10.620.30">
    <property type="match status" value="1"/>
</dbReference>
<keyword evidence="1" id="KW-0732">Signal</keyword>
<evidence type="ECO:0000313" key="3">
    <source>
        <dbReference type="Proteomes" id="UP000619295"/>
    </source>
</evidence>
<feature type="signal peptide" evidence="1">
    <location>
        <begin position="1"/>
        <end position="25"/>
    </location>
</feature>
<evidence type="ECO:0000256" key="1">
    <source>
        <dbReference type="SAM" id="SignalP"/>
    </source>
</evidence>
<feature type="chain" id="PRO_5037278021" evidence="1">
    <location>
        <begin position="26"/>
        <end position="227"/>
    </location>
</feature>